<accession>A0A927RHD8</accession>
<sequence>MGPRIGFSLMMGCRILGHRFDFTSEGETMSWRCRRGCGAGGSKRYPTVEHARRYAGAFDRDDRRDLGRRAPLVGLFPLRLLYAVRDRRRRP</sequence>
<proteinExistence type="predicted"/>
<dbReference type="AlphaFoldDB" id="A0A927RHD8"/>
<dbReference type="EMBL" id="JADBEM010000001">
    <property type="protein sequence ID" value="MBE1612105.1"/>
    <property type="molecule type" value="Genomic_DNA"/>
</dbReference>
<organism evidence="1 2">
    <name type="scientific">Actinopolymorpha pittospori</name>
    <dbReference type="NCBI Taxonomy" id="648752"/>
    <lineage>
        <taxon>Bacteria</taxon>
        <taxon>Bacillati</taxon>
        <taxon>Actinomycetota</taxon>
        <taxon>Actinomycetes</taxon>
        <taxon>Propionibacteriales</taxon>
        <taxon>Actinopolymorphaceae</taxon>
        <taxon>Actinopolymorpha</taxon>
    </lineage>
</organism>
<reference evidence="1" key="1">
    <citation type="submission" date="2020-10" db="EMBL/GenBank/DDBJ databases">
        <title>Sequencing the genomes of 1000 actinobacteria strains.</title>
        <authorList>
            <person name="Klenk H.-P."/>
        </authorList>
    </citation>
    <scope>NUCLEOTIDE SEQUENCE</scope>
    <source>
        <strain evidence="1">DSM 45354</strain>
    </source>
</reference>
<dbReference type="Proteomes" id="UP000638648">
    <property type="component" value="Unassembled WGS sequence"/>
</dbReference>
<comment type="caution">
    <text evidence="1">The sequence shown here is derived from an EMBL/GenBank/DDBJ whole genome shotgun (WGS) entry which is preliminary data.</text>
</comment>
<name>A0A927RHD8_9ACTN</name>
<protein>
    <submittedName>
        <fullName evidence="1">Uncharacterized protein</fullName>
    </submittedName>
</protein>
<evidence type="ECO:0000313" key="2">
    <source>
        <dbReference type="Proteomes" id="UP000638648"/>
    </source>
</evidence>
<gene>
    <name evidence="1" type="ORF">HEB94_008953</name>
</gene>
<keyword evidence="2" id="KW-1185">Reference proteome</keyword>
<evidence type="ECO:0000313" key="1">
    <source>
        <dbReference type="EMBL" id="MBE1612105.1"/>
    </source>
</evidence>
<dbReference type="RefSeq" id="WP_202896848.1">
    <property type="nucleotide sequence ID" value="NZ_BAABJL010000222.1"/>
</dbReference>